<dbReference type="InterPro" id="IPR041373">
    <property type="entry name" value="RT_RNaseH"/>
</dbReference>
<dbReference type="EMBL" id="BMAW01067234">
    <property type="protein sequence ID" value="GFT58743.1"/>
    <property type="molecule type" value="Genomic_DNA"/>
</dbReference>
<evidence type="ECO:0000256" key="3">
    <source>
        <dbReference type="ARBA" id="ARBA00022722"/>
    </source>
</evidence>
<sequence length="323" mass="37285">MNSHGNSIDIIKVFHKFINLSQEALGTVIKQEHSDGSQNPISFHSRYLRPYERNYATAEQECLTVANLEVVKKIQDKFEILKKELYRIISEDELEEIKSLLTDVLVIHGLTTLDTGNDDASISFLENAESQTSDPNTKYQIWNPTSRNNPTGNTLLRFSQNYEVHIITLNNPTYYPVNQYYQPSTINIGLTKGLQNITVFTSEDLSSDHYQIEFLVGLDNQILLFNWQKFNQKLSYTMNGNLPIDNLSDLDKAVDNFAFSIQTAINQSSKAKVIEHPYFNILFLTKIKIRSKSRLRKIWGKARYPPLKMKQITERNEKRDLPS</sequence>
<comment type="caution">
    <text evidence="8">The sequence shown here is derived from an EMBL/GenBank/DDBJ whole genome shotgun (WGS) entry which is preliminary data.</text>
</comment>
<dbReference type="SUPFAM" id="SSF56219">
    <property type="entry name" value="DNase I-like"/>
    <property type="match status" value="1"/>
</dbReference>
<keyword evidence="2" id="KW-0548">Nucleotidyltransferase</keyword>
<keyword evidence="3" id="KW-0540">Nuclease</keyword>
<dbReference type="GO" id="GO:0004519">
    <property type="term" value="F:endonuclease activity"/>
    <property type="evidence" value="ECO:0007669"/>
    <property type="project" value="UniProtKB-KW"/>
</dbReference>
<gene>
    <name evidence="8" type="ORF">NPIL_38731</name>
</gene>
<dbReference type="AlphaFoldDB" id="A0A8X6P9F7"/>
<dbReference type="SUPFAM" id="SSF56672">
    <property type="entry name" value="DNA/RNA polymerases"/>
    <property type="match status" value="1"/>
</dbReference>
<proteinExistence type="predicted"/>
<keyword evidence="4" id="KW-0255">Endonuclease</keyword>
<dbReference type="OrthoDB" id="6433336at2759"/>
<dbReference type="InterPro" id="IPR043502">
    <property type="entry name" value="DNA/RNA_pol_sf"/>
</dbReference>
<reference evidence="8" key="1">
    <citation type="submission" date="2020-08" db="EMBL/GenBank/DDBJ databases">
        <title>Multicomponent nature underlies the extraordinary mechanical properties of spider dragline silk.</title>
        <authorList>
            <person name="Kono N."/>
            <person name="Nakamura H."/>
            <person name="Mori M."/>
            <person name="Yoshida Y."/>
            <person name="Ohtoshi R."/>
            <person name="Malay A.D."/>
            <person name="Moran D.A.P."/>
            <person name="Tomita M."/>
            <person name="Numata K."/>
            <person name="Arakawa K."/>
        </authorList>
    </citation>
    <scope>NUCLEOTIDE SEQUENCE</scope>
</reference>
<evidence type="ECO:0000256" key="2">
    <source>
        <dbReference type="ARBA" id="ARBA00022695"/>
    </source>
</evidence>
<evidence type="ECO:0000256" key="1">
    <source>
        <dbReference type="ARBA" id="ARBA00022679"/>
    </source>
</evidence>
<feature type="domain" description="Reverse transcriptase RNase H-like" evidence="7">
    <location>
        <begin position="17"/>
        <end position="67"/>
    </location>
</feature>
<evidence type="ECO:0000256" key="5">
    <source>
        <dbReference type="ARBA" id="ARBA00022801"/>
    </source>
</evidence>
<dbReference type="GO" id="GO:0016787">
    <property type="term" value="F:hydrolase activity"/>
    <property type="evidence" value="ECO:0007669"/>
    <property type="project" value="UniProtKB-KW"/>
</dbReference>
<evidence type="ECO:0000259" key="7">
    <source>
        <dbReference type="Pfam" id="PF17917"/>
    </source>
</evidence>
<keyword evidence="1" id="KW-0808">Transferase</keyword>
<keyword evidence="9" id="KW-1185">Reference proteome</keyword>
<organism evidence="8 9">
    <name type="scientific">Nephila pilipes</name>
    <name type="common">Giant wood spider</name>
    <name type="synonym">Nephila maculata</name>
    <dbReference type="NCBI Taxonomy" id="299642"/>
    <lineage>
        <taxon>Eukaryota</taxon>
        <taxon>Metazoa</taxon>
        <taxon>Ecdysozoa</taxon>
        <taxon>Arthropoda</taxon>
        <taxon>Chelicerata</taxon>
        <taxon>Arachnida</taxon>
        <taxon>Araneae</taxon>
        <taxon>Araneomorphae</taxon>
        <taxon>Entelegynae</taxon>
        <taxon>Araneoidea</taxon>
        <taxon>Nephilidae</taxon>
        <taxon>Nephila</taxon>
    </lineage>
</organism>
<keyword evidence="6" id="KW-0695">RNA-directed DNA polymerase</keyword>
<keyword evidence="5" id="KW-0378">Hydrolase</keyword>
<evidence type="ECO:0000313" key="8">
    <source>
        <dbReference type="EMBL" id="GFT58743.1"/>
    </source>
</evidence>
<evidence type="ECO:0000256" key="6">
    <source>
        <dbReference type="ARBA" id="ARBA00022918"/>
    </source>
</evidence>
<protein>
    <recommendedName>
        <fullName evidence="7">Reverse transcriptase RNase H-like domain-containing protein</fullName>
    </recommendedName>
</protein>
<dbReference type="InterPro" id="IPR036691">
    <property type="entry name" value="Endo/exonu/phosph_ase_sf"/>
</dbReference>
<evidence type="ECO:0000256" key="4">
    <source>
        <dbReference type="ARBA" id="ARBA00022759"/>
    </source>
</evidence>
<dbReference type="Proteomes" id="UP000887013">
    <property type="component" value="Unassembled WGS sequence"/>
</dbReference>
<dbReference type="Pfam" id="PF17917">
    <property type="entry name" value="RT_RNaseH"/>
    <property type="match status" value="1"/>
</dbReference>
<accession>A0A8X6P9F7</accession>
<name>A0A8X6P9F7_NEPPI</name>
<dbReference type="GO" id="GO:0003964">
    <property type="term" value="F:RNA-directed DNA polymerase activity"/>
    <property type="evidence" value="ECO:0007669"/>
    <property type="project" value="UniProtKB-KW"/>
</dbReference>
<evidence type="ECO:0000313" key="9">
    <source>
        <dbReference type="Proteomes" id="UP000887013"/>
    </source>
</evidence>